<dbReference type="AlphaFoldDB" id="A0A521AVM9"/>
<dbReference type="OrthoDB" id="9814407at2"/>
<protein>
    <submittedName>
        <fullName evidence="3">Uncharacterized conserved protein YciI, contains a putative active-site phosphohistidine</fullName>
    </submittedName>
</protein>
<evidence type="ECO:0000259" key="2">
    <source>
        <dbReference type="Pfam" id="PF03795"/>
    </source>
</evidence>
<comment type="similarity">
    <text evidence="1">Belongs to the YciI family.</text>
</comment>
<dbReference type="Gene3D" id="3.30.70.1060">
    <property type="entry name" value="Dimeric alpha+beta barrel"/>
    <property type="match status" value="1"/>
</dbReference>
<proteinExistence type="inferred from homology"/>
<dbReference type="RefSeq" id="WP_142491692.1">
    <property type="nucleotide sequence ID" value="NZ_FXTO01000001.1"/>
</dbReference>
<reference evidence="3 4" key="1">
    <citation type="submission" date="2017-05" db="EMBL/GenBank/DDBJ databases">
        <authorList>
            <person name="Varghese N."/>
            <person name="Submissions S."/>
        </authorList>
    </citation>
    <scope>NUCLEOTIDE SEQUENCE [LARGE SCALE GENOMIC DNA]</scope>
    <source>
        <strain evidence="3 4">DSM 29506</strain>
    </source>
</reference>
<evidence type="ECO:0000313" key="3">
    <source>
        <dbReference type="EMBL" id="SMO38902.1"/>
    </source>
</evidence>
<organism evidence="3 4">
    <name type="scientific">Thalassovita litoralis</name>
    <dbReference type="NCBI Taxonomy" id="1010611"/>
    <lineage>
        <taxon>Bacteria</taxon>
        <taxon>Pseudomonadati</taxon>
        <taxon>Pseudomonadota</taxon>
        <taxon>Alphaproteobacteria</taxon>
        <taxon>Rhodobacterales</taxon>
        <taxon>Roseobacteraceae</taxon>
        <taxon>Thalassovita</taxon>
    </lineage>
</organism>
<dbReference type="Proteomes" id="UP000316030">
    <property type="component" value="Unassembled WGS sequence"/>
</dbReference>
<dbReference type="PANTHER" id="PTHR37828">
    <property type="entry name" value="GSR2449 PROTEIN"/>
    <property type="match status" value="1"/>
</dbReference>
<accession>A0A521AVM9</accession>
<dbReference type="Pfam" id="PF03795">
    <property type="entry name" value="YCII"/>
    <property type="match status" value="1"/>
</dbReference>
<dbReference type="SUPFAM" id="SSF54909">
    <property type="entry name" value="Dimeric alpha+beta barrel"/>
    <property type="match status" value="1"/>
</dbReference>
<name>A0A521AVM9_9RHOB</name>
<keyword evidence="4" id="KW-1185">Reference proteome</keyword>
<evidence type="ECO:0000313" key="4">
    <source>
        <dbReference type="Proteomes" id="UP000316030"/>
    </source>
</evidence>
<gene>
    <name evidence="3" type="ORF">SAMN06265173_101397</name>
</gene>
<dbReference type="InterPro" id="IPR005545">
    <property type="entry name" value="YCII"/>
</dbReference>
<dbReference type="InterPro" id="IPR011008">
    <property type="entry name" value="Dimeric_a/b-barrel"/>
</dbReference>
<dbReference type="EMBL" id="FXTO01000001">
    <property type="protein sequence ID" value="SMO38902.1"/>
    <property type="molecule type" value="Genomic_DNA"/>
</dbReference>
<sequence length="100" mass="11215">MSIIPEGWSIFVVDIEYTVPFEQIQPVLEPHMEFVRRAYDEGRFLTSGAKVPRTGGVVIMMAPSLEDAQNYLSDDPFVTENVASYSYTAFKPSNVHAALK</sequence>
<evidence type="ECO:0000256" key="1">
    <source>
        <dbReference type="ARBA" id="ARBA00007689"/>
    </source>
</evidence>
<dbReference type="PANTHER" id="PTHR37828:SF1">
    <property type="entry name" value="YCII-RELATED DOMAIN-CONTAINING PROTEIN"/>
    <property type="match status" value="1"/>
</dbReference>
<feature type="domain" description="YCII-related" evidence="2">
    <location>
        <begin position="12"/>
        <end position="91"/>
    </location>
</feature>